<keyword evidence="2" id="KW-1185">Reference proteome</keyword>
<accession>A0A835G4X8</accession>
<reference evidence="1" key="1">
    <citation type="submission" date="2020-08" db="EMBL/GenBank/DDBJ databases">
        <title>Spodoptera exigua strain:BAW_Kor-Di-RS1 Genome sequencing and assembly.</title>
        <authorList>
            <person name="Kim J."/>
            <person name="Nam H.Y."/>
            <person name="Kwon M."/>
            <person name="Choi J.H."/>
            <person name="Cho S.R."/>
            <person name="Kim G.-H."/>
        </authorList>
    </citation>
    <scope>NUCLEOTIDE SEQUENCE</scope>
    <source>
        <strain evidence="1">BAW_Kor-Di-RS1</strain>
        <tissue evidence="1">Whole-body</tissue>
    </source>
</reference>
<sequence length="180" mass="19193">MNAGQILFHNVRQPQRWYCPSASSMKNSGIPPKSSITQLYSYELIIKTGNSKASVVARISHDKILHTLTAAILIADVREPPDIAQVYREPHHSQQELRLLGPGLTLPRRITYDLFLILVKVLTLLVVAGGSGGGAVGAGGASEGGISDGSHSPLRRSGPGLSPCKIRLNLGVAAGPWLKM</sequence>
<comment type="caution">
    <text evidence="1">The sequence shown here is derived from an EMBL/GenBank/DDBJ whole genome shotgun (WGS) entry which is preliminary data.</text>
</comment>
<proteinExistence type="predicted"/>
<dbReference type="AlphaFoldDB" id="A0A835G4X8"/>
<gene>
    <name evidence="1" type="ORF">HW555_013670</name>
</gene>
<protein>
    <submittedName>
        <fullName evidence="1">Uncharacterized protein</fullName>
    </submittedName>
</protein>
<dbReference type="EMBL" id="JACKWZ010000695">
    <property type="protein sequence ID" value="KAF9405706.1"/>
    <property type="molecule type" value="Genomic_DNA"/>
</dbReference>
<dbReference type="Proteomes" id="UP000648187">
    <property type="component" value="Unassembled WGS sequence"/>
</dbReference>
<evidence type="ECO:0000313" key="2">
    <source>
        <dbReference type="Proteomes" id="UP000648187"/>
    </source>
</evidence>
<name>A0A835G4X8_SPOEX</name>
<organism evidence="1 2">
    <name type="scientific">Spodoptera exigua</name>
    <name type="common">Beet armyworm</name>
    <name type="synonym">Noctua fulgens</name>
    <dbReference type="NCBI Taxonomy" id="7107"/>
    <lineage>
        <taxon>Eukaryota</taxon>
        <taxon>Metazoa</taxon>
        <taxon>Ecdysozoa</taxon>
        <taxon>Arthropoda</taxon>
        <taxon>Hexapoda</taxon>
        <taxon>Insecta</taxon>
        <taxon>Pterygota</taxon>
        <taxon>Neoptera</taxon>
        <taxon>Endopterygota</taxon>
        <taxon>Lepidoptera</taxon>
        <taxon>Glossata</taxon>
        <taxon>Ditrysia</taxon>
        <taxon>Noctuoidea</taxon>
        <taxon>Noctuidae</taxon>
        <taxon>Amphipyrinae</taxon>
        <taxon>Spodoptera</taxon>
    </lineage>
</organism>
<evidence type="ECO:0000313" key="1">
    <source>
        <dbReference type="EMBL" id="KAF9405706.1"/>
    </source>
</evidence>